<dbReference type="PANTHER" id="PTHR11017">
    <property type="entry name" value="LEUCINE-RICH REPEAT-CONTAINING PROTEIN"/>
    <property type="match status" value="1"/>
</dbReference>
<dbReference type="GO" id="GO:0006952">
    <property type="term" value="P:defense response"/>
    <property type="evidence" value="ECO:0007669"/>
    <property type="project" value="UniProtKB-KW"/>
</dbReference>
<dbReference type="InterPro" id="IPR055414">
    <property type="entry name" value="LRR_R13L4/SHOC2-like"/>
</dbReference>
<dbReference type="GO" id="GO:0043531">
    <property type="term" value="F:ADP binding"/>
    <property type="evidence" value="ECO:0007669"/>
    <property type="project" value="InterPro"/>
</dbReference>
<evidence type="ECO:0000259" key="4">
    <source>
        <dbReference type="PROSITE" id="PS50104"/>
    </source>
</evidence>
<comment type="caution">
    <text evidence="5">The sequence shown here is derived from an EMBL/GenBank/DDBJ whole genome shotgun (WGS) entry which is preliminary data.</text>
</comment>
<dbReference type="PANTHER" id="PTHR11017:SF385">
    <property type="entry name" value="DISEASE RESISTANCE PROTEIN (TIR-NBS-LRR CLASS)-RELATED"/>
    <property type="match status" value="1"/>
</dbReference>
<evidence type="ECO:0000313" key="5">
    <source>
        <dbReference type="EMBL" id="KAH9306396.1"/>
    </source>
</evidence>
<keyword evidence="3" id="KW-0611">Plant defense</keyword>
<reference evidence="5 6" key="1">
    <citation type="journal article" date="2021" name="Nat. Plants">
        <title>The Taxus genome provides insights into paclitaxel biosynthesis.</title>
        <authorList>
            <person name="Xiong X."/>
            <person name="Gou J."/>
            <person name="Liao Q."/>
            <person name="Li Y."/>
            <person name="Zhou Q."/>
            <person name="Bi G."/>
            <person name="Li C."/>
            <person name="Du R."/>
            <person name="Wang X."/>
            <person name="Sun T."/>
            <person name="Guo L."/>
            <person name="Liang H."/>
            <person name="Lu P."/>
            <person name="Wu Y."/>
            <person name="Zhang Z."/>
            <person name="Ro D.K."/>
            <person name="Shang Y."/>
            <person name="Huang S."/>
            <person name="Yan J."/>
        </authorList>
    </citation>
    <scope>NUCLEOTIDE SEQUENCE [LARGE SCALE GENOMIC DNA]</scope>
    <source>
        <strain evidence="5">Ta-2019</strain>
    </source>
</reference>
<dbReference type="InterPro" id="IPR000157">
    <property type="entry name" value="TIR_dom"/>
</dbReference>
<name>A0AA38KK08_TAXCH</name>
<organism evidence="5 6">
    <name type="scientific">Taxus chinensis</name>
    <name type="common">Chinese yew</name>
    <name type="synonym">Taxus wallichiana var. chinensis</name>
    <dbReference type="NCBI Taxonomy" id="29808"/>
    <lineage>
        <taxon>Eukaryota</taxon>
        <taxon>Viridiplantae</taxon>
        <taxon>Streptophyta</taxon>
        <taxon>Embryophyta</taxon>
        <taxon>Tracheophyta</taxon>
        <taxon>Spermatophyta</taxon>
        <taxon>Pinopsida</taxon>
        <taxon>Pinidae</taxon>
        <taxon>Conifers II</taxon>
        <taxon>Cupressales</taxon>
        <taxon>Taxaceae</taxon>
        <taxon>Taxus</taxon>
    </lineage>
</organism>
<gene>
    <name evidence="5" type="ORF">KI387_010800</name>
</gene>
<feature type="domain" description="TIR" evidence="4">
    <location>
        <begin position="10"/>
        <end position="173"/>
    </location>
</feature>
<dbReference type="PRINTS" id="PR00364">
    <property type="entry name" value="DISEASERSIST"/>
</dbReference>
<dbReference type="Gene3D" id="1.10.8.430">
    <property type="entry name" value="Helical domain of apoptotic protease-activating factors"/>
    <property type="match status" value="1"/>
</dbReference>
<feature type="non-terminal residue" evidence="5">
    <location>
        <position position="1"/>
    </location>
</feature>
<dbReference type="EMBL" id="JAHRHJ020000008">
    <property type="protein sequence ID" value="KAH9306396.1"/>
    <property type="molecule type" value="Genomic_DNA"/>
</dbReference>
<keyword evidence="1" id="KW-0433">Leucine-rich repeat</keyword>
<evidence type="ECO:0000256" key="1">
    <source>
        <dbReference type="ARBA" id="ARBA00022614"/>
    </source>
</evidence>
<dbReference type="InterPro" id="IPR032675">
    <property type="entry name" value="LRR_dom_sf"/>
</dbReference>
<proteinExistence type="predicted"/>
<dbReference type="GO" id="GO:0051707">
    <property type="term" value="P:response to other organism"/>
    <property type="evidence" value="ECO:0007669"/>
    <property type="project" value="UniProtKB-ARBA"/>
</dbReference>
<keyword evidence="2" id="KW-0677">Repeat</keyword>
<dbReference type="Pfam" id="PF01582">
    <property type="entry name" value="TIR"/>
    <property type="match status" value="1"/>
</dbReference>
<evidence type="ECO:0000256" key="2">
    <source>
        <dbReference type="ARBA" id="ARBA00022737"/>
    </source>
</evidence>
<evidence type="ECO:0000313" key="6">
    <source>
        <dbReference type="Proteomes" id="UP000824469"/>
    </source>
</evidence>
<dbReference type="InterPro" id="IPR042197">
    <property type="entry name" value="Apaf_helical"/>
</dbReference>
<dbReference type="Pfam" id="PF00931">
    <property type="entry name" value="NB-ARC"/>
    <property type="match status" value="1"/>
</dbReference>
<dbReference type="OMA" id="YWEAKLD"/>
<dbReference type="GO" id="GO:0007165">
    <property type="term" value="P:signal transduction"/>
    <property type="evidence" value="ECO:0007669"/>
    <property type="project" value="InterPro"/>
</dbReference>
<dbReference type="Gene3D" id="3.40.50.10140">
    <property type="entry name" value="Toll/interleukin-1 receptor homology (TIR) domain"/>
    <property type="match status" value="1"/>
</dbReference>
<dbReference type="SUPFAM" id="SSF52058">
    <property type="entry name" value="L domain-like"/>
    <property type="match status" value="1"/>
</dbReference>
<dbReference type="InterPro" id="IPR044974">
    <property type="entry name" value="Disease_R_plants"/>
</dbReference>
<dbReference type="AlphaFoldDB" id="A0AA38KK08"/>
<keyword evidence="6" id="KW-1185">Reference proteome</keyword>
<dbReference type="InterPro" id="IPR058192">
    <property type="entry name" value="WHD_ROQ1-like"/>
</dbReference>
<dbReference type="Pfam" id="PF23598">
    <property type="entry name" value="LRR_14"/>
    <property type="match status" value="1"/>
</dbReference>
<dbReference type="Proteomes" id="UP000824469">
    <property type="component" value="Unassembled WGS sequence"/>
</dbReference>
<dbReference type="Pfam" id="PF23282">
    <property type="entry name" value="WHD_ROQ1"/>
    <property type="match status" value="1"/>
</dbReference>
<dbReference type="SMART" id="SM00255">
    <property type="entry name" value="TIR"/>
    <property type="match status" value="1"/>
</dbReference>
<dbReference type="Gene3D" id="3.40.50.300">
    <property type="entry name" value="P-loop containing nucleotide triphosphate hydrolases"/>
    <property type="match status" value="1"/>
</dbReference>
<dbReference type="InterPro" id="IPR036390">
    <property type="entry name" value="WH_DNA-bd_sf"/>
</dbReference>
<dbReference type="InterPro" id="IPR027417">
    <property type="entry name" value="P-loop_NTPase"/>
</dbReference>
<sequence length="1033" mass="116934">MSFSTFHVNKRYDVFLSFPGSNTCEAFVRKKLYPALAAAEIHTFLDQISVDKGNHIFSSLRPDISASRICIPIFSQDFVESEWCLKALLYMVDDKATICPLFYNVLPSDLREVGKYVQYFEQHERRRTLDTSFIDKCKRAFVNVSNRCGWCSNQFSGEEDLVQDIVSKVVEILKLKSVYLDTPECFGLDWPVDHVRILLHAGDMQKKMVKVGIHGMGGIGKTTLAKLVYKRICSQFEECCYALDVGERCQEANGLVKIQTHMLKYINSHFSGEVDHVDRGVCLLKGCLRGKRVLLLLDDIQSPEQLEALAGNYRDFGRGSRLIITSRDLQILKVADVDEAYEVRRLSHKHALQLFNFHTFPNSSCPKQEIETLRNSIIDACEGLPLALQVLGKSLVGERDKKVWVDMADKLSCEPPLQKKLKISYDSLDSNEKEMFQDIACFFNWTEKEIAIVFWEEVIRSLHASLRHLLQKSLVNMGSGNQLLMHACLQHLGKSIANEMSAEPRKRTRLFAEKDVHYVLQRHRENANHVRYLSYEPKQPVALNAEMFQSLYNLRLLWLTNVVIEGNFPEACFLDLRWLRWRKCSSKSLPLGTNLESLVIMEVTDSQITHLWDERTEDYATIRPLKLKVLILSGCASLEDLPGTLMYTQLRILDLTNCNSLRSLPNSVKNFSSLVSLNMEASGISSLPDDFGELSSLQKLNLSRCKHLSKLPSSFGNLTRLEKLQIHRNPKLTELPCTFGGLKSLLYLNAADCQLSDEGLPAGISELSSLKIIHLERNLFRSLPCGLEKLRELWELHLDGCKQLSLLPALPPSLEMLFARDCLCLDTLCCLSDLKSLSRLDVSKSPYLTNLPGLESLQGLTTLKLVGCHNLSSTTLESCLGGLKSLESLFIGGPGVSTPQLHSFYNTIKGITFKEQCLLATPRISSKWVNGEAYGHGRNGEKDECLNLCAVENKLNYCAGYIVCCLSLGGAVFPRNENCKRLSYRIKREEKLRPCEIVHPKVDGEETDMLEVRIVRVDGDLDFEWLRMGSKLT</sequence>
<dbReference type="PROSITE" id="PS50104">
    <property type="entry name" value="TIR"/>
    <property type="match status" value="1"/>
</dbReference>
<dbReference type="SUPFAM" id="SSF52200">
    <property type="entry name" value="Toll/Interleukin receptor TIR domain"/>
    <property type="match status" value="1"/>
</dbReference>
<dbReference type="InterPro" id="IPR002182">
    <property type="entry name" value="NB-ARC"/>
</dbReference>
<dbReference type="Gene3D" id="3.80.10.10">
    <property type="entry name" value="Ribonuclease Inhibitor"/>
    <property type="match status" value="2"/>
</dbReference>
<dbReference type="SUPFAM" id="SSF46785">
    <property type="entry name" value="Winged helix' DNA-binding domain"/>
    <property type="match status" value="1"/>
</dbReference>
<accession>A0AA38KK08</accession>
<dbReference type="SUPFAM" id="SSF52540">
    <property type="entry name" value="P-loop containing nucleoside triphosphate hydrolases"/>
    <property type="match status" value="1"/>
</dbReference>
<dbReference type="InterPro" id="IPR035897">
    <property type="entry name" value="Toll_tir_struct_dom_sf"/>
</dbReference>
<protein>
    <recommendedName>
        <fullName evidence="4">TIR domain-containing protein</fullName>
    </recommendedName>
</protein>
<evidence type="ECO:0000256" key="3">
    <source>
        <dbReference type="ARBA" id="ARBA00022821"/>
    </source>
</evidence>